<name>A0A4Y5QEI2_9ACAR</name>
<evidence type="ECO:0000256" key="1">
    <source>
        <dbReference type="SAM" id="Phobius"/>
    </source>
</evidence>
<keyword evidence="1" id="KW-0812">Transmembrane</keyword>
<keyword evidence="2" id="KW-0496">Mitochondrion</keyword>
<dbReference type="AlphaFoldDB" id="A0A4Y5QEI2"/>
<protein>
    <submittedName>
        <fullName evidence="2">ATP synthase F0 subunit 8</fullName>
    </submittedName>
</protein>
<reference evidence="2" key="1">
    <citation type="journal article" date="2019" name="Int. J. Acarology">
        <title>The complete mitochondrial genome of Blattisocius keegani Fox (Acari: Mesostigmata) and the related phylogenetic analyses.</title>
        <authorList>
            <person name="Wu L."/>
            <person name="Cheng S."/>
            <person name="Guo L."/>
            <person name="Mo W."/>
            <person name="Xia B."/>
            <person name="Zou Z."/>
        </authorList>
    </citation>
    <scope>NUCLEOTIDE SEQUENCE</scope>
</reference>
<keyword evidence="1" id="KW-0472">Membrane</keyword>
<gene>
    <name evidence="2" type="primary">ATP8</name>
</gene>
<dbReference type="EMBL" id="MH120211">
    <property type="protein sequence ID" value="QCX29663.1"/>
    <property type="molecule type" value="Genomic_DNA"/>
</dbReference>
<feature type="transmembrane region" description="Helical" evidence="1">
    <location>
        <begin position="12"/>
        <end position="35"/>
    </location>
</feature>
<evidence type="ECO:0000313" key="2">
    <source>
        <dbReference type="EMBL" id="QCX29663.1"/>
    </source>
</evidence>
<proteinExistence type="predicted"/>
<keyword evidence="1" id="KW-1133">Transmembrane helix</keyword>
<accession>A0A4Y5QEI2</accession>
<organism evidence="2">
    <name type="scientific">Blattisocius keegani</name>
    <dbReference type="NCBI Taxonomy" id="2337216"/>
    <lineage>
        <taxon>Eukaryota</taxon>
        <taxon>Metazoa</taxon>
        <taxon>Ecdysozoa</taxon>
        <taxon>Arthropoda</taxon>
        <taxon>Chelicerata</taxon>
        <taxon>Arachnida</taxon>
        <taxon>Acari</taxon>
        <taxon>Parasitiformes</taxon>
        <taxon>Mesostigmata</taxon>
        <taxon>Gamasina</taxon>
        <taxon>Phytoseioidea</taxon>
        <taxon>Blattisociidae</taxon>
        <taxon>Blattisocius</taxon>
    </lineage>
</organism>
<geneLocation type="mitochondrion" evidence="2"/>
<sequence length="50" mass="6196">MPQMSPMNWSLILMMLTLTLILNLMSIYFKINYFMMKKKFTQKKMMKILW</sequence>